<name>A0A2M9EZE8_9BACL</name>
<keyword evidence="1" id="KW-1133">Transmembrane helix</keyword>
<evidence type="ECO:0000313" key="2">
    <source>
        <dbReference type="EMBL" id="PJK16580.1"/>
    </source>
</evidence>
<dbReference type="OrthoDB" id="2919787at2"/>
<reference evidence="2 3" key="1">
    <citation type="submission" date="2017-10" db="EMBL/GenBank/DDBJ databases">
        <title>Draft genome of Chryseomicrobium casticus sp. nov.</title>
        <authorList>
            <person name="Chakraborty R."/>
            <person name="Saha T."/>
        </authorList>
    </citation>
    <scope>NUCLEOTIDE SEQUENCE [LARGE SCALE GENOMIC DNA]</scope>
    <source>
        <strain evidence="2 3">ET03</strain>
    </source>
</reference>
<evidence type="ECO:0000256" key="1">
    <source>
        <dbReference type="SAM" id="Phobius"/>
    </source>
</evidence>
<keyword evidence="1" id="KW-0812">Transmembrane</keyword>
<organism evidence="2 3">
    <name type="scientific">Chryseomicrobium excrementi</name>
    <dbReference type="NCBI Taxonomy" id="2041346"/>
    <lineage>
        <taxon>Bacteria</taxon>
        <taxon>Bacillati</taxon>
        <taxon>Bacillota</taxon>
        <taxon>Bacilli</taxon>
        <taxon>Bacillales</taxon>
        <taxon>Caryophanaceae</taxon>
        <taxon>Chryseomicrobium</taxon>
    </lineage>
</organism>
<keyword evidence="3" id="KW-1185">Reference proteome</keyword>
<dbReference type="Proteomes" id="UP000228680">
    <property type="component" value="Unassembled WGS sequence"/>
</dbReference>
<sequence length="64" mass="7567">MESFFYFNMFRNIISTFFQNGIWVVGFFFLLLRTYDNPILKRVSTYIVGIALSLLLIYSVLISI</sequence>
<gene>
    <name evidence="2" type="ORF">CQS04_05330</name>
</gene>
<comment type="caution">
    <text evidence="2">The sequence shown here is derived from an EMBL/GenBank/DDBJ whole genome shotgun (WGS) entry which is preliminary data.</text>
</comment>
<proteinExistence type="predicted"/>
<feature type="transmembrane region" description="Helical" evidence="1">
    <location>
        <begin position="43"/>
        <end position="62"/>
    </location>
</feature>
<dbReference type="EMBL" id="PCGR01000002">
    <property type="protein sequence ID" value="PJK16580.1"/>
    <property type="molecule type" value="Genomic_DNA"/>
</dbReference>
<evidence type="ECO:0000313" key="3">
    <source>
        <dbReference type="Proteomes" id="UP000228680"/>
    </source>
</evidence>
<accession>A0A2M9EZE8</accession>
<protein>
    <submittedName>
        <fullName evidence="2">Uncharacterized protein</fullName>
    </submittedName>
</protein>
<dbReference type="AlphaFoldDB" id="A0A2M9EZE8"/>
<keyword evidence="1" id="KW-0472">Membrane</keyword>
<feature type="transmembrane region" description="Helical" evidence="1">
    <location>
        <begin position="12"/>
        <end position="31"/>
    </location>
</feature>